<dbReference type="OrthoDB" id="381403at2157"/>
<dbReference type="AlphaFoldDB" id="A0A8J7Y7S6"/>
<proteinExistence type="predicted"/>
<protein>
    <recommendedName>
        <fullName evidence="2">DUF6788 domain-containing protein</fullName>
    </recommendedName>
</protein>
<dbReference type="InterPro" id="IPR046738">
    <property type="entry name" value="DUF6788"/>
</dbReference>
<evidence type="ECO:0000259" key="2">
    <source>
        <dbReference type="Pfam" id="PF20586"/>
    </source>
</evidence>
<dbReference type="EMBL" id="JAHQXF010000004">
    <property type="protein sequence ID" value="MBV0926280.1"/>
    <property type="molecule type" value="Genomic_DNA"/>
</dbReference>
<keyword evidence="4" id="KW-1185">Reference proteome</keyword>
<evidence type="ECO:0000313" key="4">
    <source>
        <dbReference type="Proteomes" id="UP000766550"/>
    </source>
</evidence>
<feature type="compositionally biased region" description="Basic and acidic residues" evidence="1">
    <location>
        <begin position="49"/>
        <end position="60"/>
    </location>
</feature>
<feature type="region of interest" description="Disordered" evidence="1">
    <location>
        <begin position="41"/>
        <end position="64"/>
    </location>
</feature>
<dbReference type="RefSeq" id="WP_162319290.1">
    <property type="nucleotide sequence ID" value="NZ_JAHQXF010000004.1"/>
</dbReference>
<comment type="caution">
    <text evidence="3">The sequence shown here is derived from an EMBL/GenBank/DDBJ whole genome shotgun (WGS) entry which is preliminary data.</text>
</comment>
<dbReference type="Pfam" id="PF20586">
    <property type="entry name" value="DUF6788"/>
    <property type="match status" value="1"/>
</dbReference>
<name>A0A8J7Y7S6_9EURY</name>
<accession>A0A8J7Y7S6</accession>
<organism evidence="3 4">
    <name type="scientific">Haloarcula limicola</name>
    <dbReference type="NCBI Taxonomy" id="1429915"/>
    <lineage>
        <taxon>Archaea</taxon>
        <taxon>Methanobacteriati</taxon>
        <taxon>Methanobacteriota</taxon>
        <taxon>Stenosarchaea group</taxon>
        <taxon>Halobacteria</taxon>
        <taxon>Halobacteriales</taxon>
        <taxon>Haloarculaceae</taxon>
        <taxon>Haloarcula</taxon>
    </lineage>
</organism>
<sequence>MSNRSHAEAALAELQKVDRASLDESAATTYDQTADHLESLLDDLNTATTDDRPTDVKTPDDWDEDEWTDQLQAAREKAALPPTKGTLTTKTIDDRDYYYLQWRDGEIIRSQYVGPVDPA</sequence>
<reference evidence="3 4" key="1">
    <citation type="submission" date="2021-06" db="EMBL/GenBank/DDBJ databases">
        <title>New haloarchaea isolates fom saline soil.</title>
        <authorList>
            <person name="Duran-Viseras A."/>
            <person name="Sanchez-Porro C.S."/>
            <person name="Ventosa A."/>
        </authorList>
    </citation>
    <scope>NUCLEOTIDE SEQUENCE [LARGE SCALE GENOMIC DNA]</scope>
    <source>
        <strain evidence="3 4">JCM 183640</strain>
    </source>
</reference>
<gene>
    <name evidence="3" type="ORF">KTS45_18900</name>
</gene>
<evidence type="ECO:0000313" key="3">
    <source>
        <dbReference type="EMBL" id="MBV0926280.1"/>
    </source>
</evidence>
<dbReference type="Proteomes" id="UP000766550">
    <property type="component" value="Unassembled WGS sequence"/>
</dbReference>
<feature type="domain" description="DUF6788" evidence="2">
    <location>
        <begin position="82"/>
        <end position="117"/>
    </location>
</feature>
<evidence type="ECO:0000256" key="1">
    <source>
        <dbReference type="SAM" id="MobiDB-lite"/>
    </source>
</evidence>